<dbReference type="GO" id="GO:0005737">
    <property type="term" value="C:cytoplasm"/>
    <property type="evidence" value="ECO:0007669"/>
    <property type="project" value="TreeGrafter"/>
</dbReference>
<dbReference type="InterPro" id="IPR036397">
    <property type="entry name" value="RNaseH_sf"/>
</dbReference>
<dbReference type="PANTHER" id="PTHR13620">
    <property type="entry name" value="3-5 EXONUCLEASE"/>
    <property type="match status" value="1"/>
</dbReference>
<evidence type="ECO:0000256" key="1">
    <source>
        <dbReference type="ARBA" id="ARBA00022722"/>
    </source>
</evidence>
<dbReference type="EMBL" id="KE343995">
    <property type="protein sequence ID" value="EXB50355.1"/>
    <property type="molecule type" value="Genomic_DNA"/>
</dbReference>
<sequence>MDTYELSFGDATVKVNVIDHPSILEEKLSEFKCMLRKRVVGVGFESKCAWVGSVCYPRWLLLCGGSRFLMIDLKKSSCSDSLRKFLTDETICFVGLSQKVADDMMKLEHINCKSFVEVGYLAARVLKKSSIQSYGLENLGAEVGIDVKPKPVSCTQFDDWAEIAMFLSKEQIKCVIHDVYYSFIIGHELLGML</sequence>
<proteinExistence type="predicted"/>
<dbReference type="InterPro" id="IPR051132">
    <property type="entry name" value="3-5_Exonuclease_domain"/>
</dbReference>
<keyword evidence="4" id="KW-1185">Reference proteome</keyword>
<keyword evidence="2" id="KW-0378">Hydrolase</keyword>
<evidence type="ECO:0008006" key="5">
    <source>
        <dbReference type="Google" id="ProtNLM"/>
    </source>
</evidence>
<gene>
    <name evidence="3" type="ORF">L484_007925</name>
</gene>
<dbReference type="SUPFAM" id="SSF53098">
    <property type="entry name" value="Ribonuclease H-like"/>
    <property type="match status" value="1"/>
</dbReference>
<organism evidence="3 4">
    <name type="scientific">Morus notabilis</name>
    <dbReference type="NCBI Taxonomy" id="981085"/>
    <lineage>
        <taxon>Eukaryota</taxon>
        <taxon>Viridiplantae</taxon>
        <taxon>Streptophyta</taxon>
        <taxon>Embryophyta</taxon>
        <taxon>Tracheophyta</taxon>
        <taxon>Spermatophyta</taxon>
        <taxon>Magnoliopsida</taxon>
        <taxon>eudicotyledons</taxon>
        <taxon>Gunneridae</taxon>
        <taxon>Pentapetalae</taxon>
        <taxon>rosids</taxon>
        <taxon>fabids</taxon>
        <taxon>Rosales</taxon>
        <taxon>Moraceae</taxon>
        <taxon>Moreae</taxon>
        <taxon>Morus</taxon>
    </lineage>
</organism>
<name>W9QQH0_9ROSA</name>
<dbReference type="GO" id="GO:0005634">
    <property type="term" value="C:nucleus"/>
    <property type="evidence" value="ECO:0007669"/>
    <property type="project" value="TreeGrafter"/>
</dbReference>
<dbReference type="Gene3D" id="3.30.420.10">
    <property type="entry name" value="Ribonuclease H-like superfamily/Ribonuclease H"/>
    <property type="match status" value="1"/>
</dbReference>
<evidence type="ECO:0000313" key="4">
    <source>
        <dbReference type="Proteomes" id="UP000030645"/>
    </source>
</evidence>
<dbReference type="KEGG" id="mnt:21391315"/>
<protein>
    <recommendedName>
        <fullName evidence="5">3'-5' exonuclease domain-containing protein</fullName>
    </recommendedName>
</protein>
<dbReference type="OrthoDB" id="1194456at2759"/>
<evidence type="ECO:0000256" key="2">
    <source>
        <dbReference type="ARBA" id="ARBA00022801"/>
    </source>
</evidence>
<evidence type="ECO:0000313" key="3">
    <source>
        <dbReference type="EMBL" id="EXB50355.1"/>
    </source>
</evidence>
<reference evidence="4" key="1">
    <citation type="submission" date="2013-01" db="EMBL/GenBank/DDBJ databases">
        <title>Draft Genome Sequence of a Mulberry Tree, Morus notabilis C.K. Schneid.</title>
        <authorList>
            <person name="He N."/>
            <person name="Zhao S."/>
        </authorList>
    </citation>
    <scope>NUCLEOTIDE SEQUENCE</scope>
</reference>
<keyword evidence="1" id="KW-0540">Nuclease</keyword>
<accession>W9QQH0</accession>
<dbReference type="InterPro" id="IPR012337">
    <property type="entry name" value="RNaseH-like_sf"/>
</dbReference>
<dbReference type="PANTHER" id="PTHR13620:SF121">
    <property type="entry name" value="EMB|CAB82946.1-RELATED"/>
    <property type="match status" value="1"/>
</dbReference>
<dbReference type="Proteomes" id="UP000030645">
    <property type="component" value="Unassembled WGS sequence"/>
</dbReference>
<dbReference type="STRING" id="981085.W9QQH0"/>
<dbReference type="GO" id="GO:0008408">
    <property type="term" value="F:3'-5' exonuclease activity"/>
    <property type="evidence" value="ECO:0007669"/>
    <property type="project" value="TreeGrafter"/>
</dbReference>
<dbReference type="AlphaFoldDB" id="W9QQH0"/>
<dbReference type="GO" id="GO:0003676">
    <property type="term" value="F:nucleic acid binding"/>
    <property type="evidence" value="ECO:0007669"/>
    <property type="project" value="InterPro"/>
</dbReference>